<name>A0A016TZS4_9BILA</name>
<proteinExistence type="predicted"/>
<dbReference type="Pfam" id="PF19047">
    <property type="entry name" value="HOOK_N"/>
    <property type="match status" value="1"/>
</dbReference>
<dbReference type="SUPFAM" id="SSF116907">
    <property type="entry name" value="Hook domain"/>
    <property type="match status" value="1"/>
</dbReference>
<gene>
    <name evidence="2" type="primary">Acey_s0068.g269</name>
    <name evidence="2" type="ORF">Y032_0068g269</name>
</gene>
<dbReference type="STRING" id="53326.A0A016TZS4"/>
<dbReference type="OrthoDB" id="5856808at2759"/>
<comment type="caution">
    <text evidence="2">The sequence shown here is derived from an EMBL/GenBank/DDBJ whole genome shotgun (WGS) entry which is preliminary data.</text>
</comment>
<keyword evidence="3" id="KW-1185">Reference proteome</keyword>
<dbReference type="Proteomes" id="UP000024635">
    <property type="component" value="Unassembled WGS sequence"/>
</dbReference>
<dbReference type="GO" id="GO:0030705">
    <property type="term" value="P:cytoskeleton-dependent intracellular transport"/>
    <property type="evidence" value="ECO:0007669"/>
    <property type="project" value="InterPro"/>
</dbReference>
<reference evidence="3" key="1">
    <citation type="journal article" date="2015" name="Nat. Genet.">
        <title>The genome and transcriptome of the zoonotic hookworm Ancylostoma ceylanicum identify infection-specific gene families.</title>
        <authorList>
            <person name="Schwarz E.M."/>
            <person name="Hu Y."/>
            <person name="Antoshechkin I."/>
            <person name="Miller M.M."/>
            <person name="Sternberg P.W."/>
            <person name="Aroian R.V."/>
        </authorList>
    </citation>
    <scope>NUCLEOTIDE SEQUENCE</scope>
    <source>
        <strain evidence="3">HY135</strain>
    </source>
</reference>
<feature type="domain" description="HOOK N-terminal" evidence="1">
    <location>
        <begin position="9"/>
        <end position="76"/>
    </location>
</feature>
<protein>
    <recommendedName>
        <fullName evidence="1">HOOK N-terminal domain-containing protein</fullName>
    </recommendedName>
</protein>
<dbReference type="InterPro" id="IPR043936">
    <property type="entry name" value="HOOK_N"/>
</dbReference>
<evidence type="ECO:0000313" key="3">
    <source>
        <dbReference type="Proteomes" id="UP000024635"/>
    </source>
</evidence>
<sequence>MDPSEPDQLFNKLMIWMKSLHFTSLSLDPNCLRNGRAFAEVLRGIDEEFFNEAWIEKVAHYDSDSNWRVKANNLRKA</sequence>
<organism evidence="2 3">
    <name type="scientific">Ancylostoma ceylanicum</name>
    <dbReference type="NCBI Taxonomy" id="53326"/>
    <lineage>
        <taxon>Eukaryota</taxon>
        <taxon>Metazoa</taxon>
        <taxon>Ecdysozoa</taxon>
        <taxon>Nematoda</taxon>
        <taxon>Chromadorea</taxon>
        <taxon>Rhabditida</taxon>
        <taxon>Rhabditina</taxon>
        <taxon>Rhabditomorpha</taxon>
        <taxon>Strongyloidea</taxon>
        <taxon>Ancylostomatidae</taxon>
        <taxon>Ancylostomatinae</taxon>
        <taxon>Ancylostoma</taxon>
    </lineage>
</organism>
<accession>A0A016TZS4</accession>
<dbReference type="AlphaFoldDB" id="A0A016TZS4"/>
<evidence type="ECO:0000313" key="2">
    <source>
        <dbReference type="EMBL" id="EYC08052.1"/>
    </source>
</evidence>
<dbReference type="InterPro" id="IPR036872">
    <property type="entry name" value="CH_dom_sf"/>
</dbReference>
<dbReference type="Gene3D" id="1.10.418.10">
    <property type="entry name" value="Calponin-like domain"/>
    <property type="match status" value="1"/>
</dbReference>
<evidence type="ECO:0000259" key="1">
    <source>
        <dbReference type="Pfam" id="PF19047"/>
    </source>
</evidence>
<dbReference type="EMBL" id="JARK01001404">
    <property type="protein sequence ID" value="EYC08052.1"/>
    <property type="molecule type" value="Genomic_DNA"/>
</dbReference>